<reference evidence="1" key="1">
    <citation type="submission" date="2016-05" db="EMBL/GenBank/DDBJ databases">
        <authorList>
            <person name="Lavstsen T."/>
            <person name="Jespersen J.S."/>
        </authorList>
    </citation>
    <scope>NUCLEOTIDE SEQUENCE</scope>
    <source>
        <tissue evidence="1">Brain</tissue>
    </source>
</reference>
<dbReference type="AlphaFoldDB" id="A0A1A8BP38"/>
<protein>
    <submittedName>
        <fullName evidence="1">Corin, serine peptidase</fullName>
    </submittedName>
</protein>
<gene>
    <name evidence="1" type="primary">CORIN</name>
</gene>
<accession>A0A1A8BP38</accession>
<sequence>SSRAWGLQQRDPLHLLDPAADLHPHVPDGLTHTHHFLLHSGRK</sequence>
<dbReference type="EMBL" id="HADZ01005456">
    <property type="protein sequence ID" value="SBP69397.1"/>
    <property type="molecule type" value="Transcribed_RNA"/>
</dbReference>
<evidence type="ECO:0000313" key="1">
    <source>
        <dbReference type="EMBL" id="SBP69397.1"/>
    </source>
</evidence>
<proteinExistence type="predicted"/>
<feature type="non-terminal residue" evidence="1">
    <location>
        <position position="1"/>
    </location>
</feature>
<reference evidence="1" key="2">
    <citation type="submission" date="2016-06" db="EMBL/GenBank/DDBJ databases">
        <title>The genome of a short-lived fish provides insights into sex chromosome evolution and the genetic control of aging.</title>
        <authorList>
            <person name="Reichwald K."/>
            <person name="Felder M."/>
            <person name="Petzold A."/>
            <person name="Koch P."/>
            <person name="Groth M."/>
            <person name="Platzer M."/>
        </authorList>
    </citation>
    <scope>NUCLEOTIDE SEQUENCE</scope>
    <source>
        <tissue evidence="1">Brain</tissue>
    </source>
</reference>
<name>A0A1A8BP38_NOTKA</name>
<organism evidence="1">
    <name type="scientific">Nothobranchius kadleci</name>
    <name type="common">African annual killifish</name>
    <dbReference type="NCBI Taxonomy" id="1051664"/>
    <lineage>
        <taxon>Eukaryota</taxon>
        <taxon>Metazoa</taxon>
        <taxon>Chordata</taxon>
        <taxon>Craniata</taxon>
        <taxon>Vertebrata</taxon>
        <taxon>Euteleostomi</taxon>
        <taxon>Actinopterygii</taxon>
        <taxon>Neopterygii</taxon>
        <taxon>Teleostei</taxon>
        <taxon>Neoteleostei</taxon>
        <taxon>Acanthomorphata</taxon>
        <taxon>Ovalentaria</taxon>
        <taxon>Atherinomorphae</taxon>
        <taxon>Cyprinodontiformes</taxon>
        <taxon>Nothobranchiidae</taxon>
        <taxon>Nothobranchius</taxon>
    </lineage>
</organism>